<proteinExistence type="predicted"/>
<evidence type="ECO:0000256" key="1">
    <source>
        <dbReference type="SAM" id="MobiDB-lite"/>
    </source>
</evidence>
<feature type="region of interest" description="Disordered" evidence="1">
    <location>
        <begin position="23"/>
        <end position="52"/>
    </location>
</feature>
<accession>A0A8S3C379</accession>
<name>A0A8S3C379_9BILA</name>
<reference evidence="2" key="1">
    <citation type="submission" date="2021-02" db="EMBL/GenBank/DDBJ databases">
        <authorList>
            <person name="Nowell W R."/>
        </authorList>
    </citation>
    <scope>NUCLEOTIDE SEQUENCE</scope>
</reference>
<dbReference type="AlphaFoldDB" id="A0A8S3C379"/>
<gene>
    <name evidence="2" type="ORF">SMN809_LOCUS50622</name>
</gene>
<organism evidence="2 3">
    <name type="scientific">Rotaria magnacalcarata</name>
    <dbReference type="NCBI Taxonomy" id="392030"/>
    <lineage>
        <taxon>Eukaryota</taxon>
        <taxon>Metazoa</taxon>
        <taxon>Spiralia</taxon>
        <taxon>Gnathifera</taxon>
        <taxon>Rotifera</taxon>
        <taxon>Eurotatoria</taxon>
        <taxon>Bdelloidea</taxon>
        <taxon>Philodinida</taxon>
        <taxon>Philodinidae</taxon>
        <taxon>Rotaria</taxon>
    </lineage>
</organism>
<sequence>DGCILLLNDGVRASDPKFIDLNITGGDETKDLEEDEAKLDDNDDDDLYVSNE</sequence>
<dbReference type="EMBL" id="CAJOBI010167765">
    <property type="protein sequence ID" value="CAF4876864.1"/>
    <property type="molecule type" value="Genomic_DNA"/>
</dbReference>
<protein>
    <submittedName>
        <fullName evidence="2">Uncharacterized protein</fullName>
    </submittedName>
</protein>
<comment type="caution">
    <text evidence="2">The sequence shown here is derived from an EMBL/GenBank/DDBJ whole genome shotgun (WGS) entry which is preliminary data.</text>
</comment>
<feature type="compositionally biased region" description="Acidic residues" evidence="1">
    <location>
        <begin position="30"/>
        <end position="52"/>
    </location>
</feature>
<feature type="non-terminal residue" evidence="2">
    <location>
        <position position="1"/>
    </location>
</feature>
<evidence type="ECO:0000313" key="2">
    <source>
        <dbReference type="EMBL" id="CAF4876864.1"/>
    </source>
</evidence>
<evidence type="ECO:0000313" key="3">
    <source>
        <dbReference type="Proteomes" id="UP000676336"/>
    </source>
</evidence>
<dbReference type="Proteomes" id="UP000676336">
    <property type="component" value="Unassembled WGS sequence"/>
</dbReference>